<dbReference type="EMBL" id="JAGHQL010000012">
    <property type="protein sequence ID" value="KAH0544875.1"/>
    <property type="molecule type" value="Genomic_DNA"/>
</dbReference>
<keyword evidence="3" id="KW-1185">Reference proteome</keyword>
<feature type="region of interest" description="Disordered" evidence="1">
    <location>
        <begin position="198"/>
        <end position="221"/>
    </location>
</feature>
<reference evidence="2" key="1">
    <citation type="submission" date="2021-03" db="EMBL/GenBank/DDBJ databases">
        <title>Comparative genomics and phylogenomic investigation of the class Geoglossomycetes provide insights into ecological specialization and systematics.</title>
        <authorList>
            <person name="Melie T."/>
            <person name="Pirro S."/>
            <person name="Miller A.N."/>
            <person name="Quandt A."/>
        </authorList>
    </citation>
    <scope>NUCLEOTIDE SEQUENCE</scope>
    <source>
        <strain evidence="2">GBOQ0MN5Z8</strain>
    </source>
</reference>
<feature type="compositionally biased region" description="Basic and acidic residues" evidence="1">
    <location>
        <begin position="10"/>
        <end position="21"/>
    </location>
</feature>
<proteinExistence type="predicted"/>
<comment type="caution">
    <text evidence="2">The sequence shown here is derived from an EMBL/GenBank/DDBJ whole genome shotgun (WGS) entry which is preliminary data.</text>
</comment>
<dbReference type="AlphaFoldDB" id="A0A9P8L5M4"/>
<organism evidence="2 3">
    <name type="scientific">Glutinoglossum americanum</name>
    <dbReference type="NCBI Taxonomy" id="1670608"/>
    <lineage>
        <taxon>Eukaryota</taxon>
        <taxon>Fungi</taxon>
        <taxon>Dikarya</taxon>
        <taxon>Ascomycota</taxon>
        <taxon>Pezizomycotina</taxon>
        <taxon>Geoglossomycetes</taxon>
        <taxon>Geoglossales</taxon>
        <taxon>Geoglossaceae</taxon>
        <taxon>Glutinoglossum</taxon>
    </lineage>
</organism>
<evidence type="ECO:0000313" key="2">
    <source>
        <dbReference type="EMBL" id="KAH0544875.1"/>
    </source>
</evidence>
<evidence type="ECO:0000256" key="1">
    <source>
        <dbReference type="SAM" id="MobiDB-lite"/>
    </source>
</evidence>
<sequence length="366" mass="41082">MFLQANPTHRKLESEKKDIAKNYKPGDVVLPRVPTVQPDEEEEEDRRIMEEQGRGTGVVMGETGTQKDEAEENGVMEEDIGEPNPVRYQYQLCQEAVLVNHDQDQSHAKWSTRDNAADHGRRMRLARGLQRHTANGSASENESDQIPRAHSKTSQGPIHDHAVPPLNPAMRLLDLHLVDTWKLRQTVAAGGELQLTPDQRLRPTLGPLPVQGRRPTYHGEQDVRLPTFPTALNPRDRLRGLLLVGTEDAQLTQMDAAEQNIHDVMSQGKPGIEGTGIHVQTLTMDPRPIQHQISLLQSAAIHVTFESEPNSLSLYPHPNLYRSQIPREVGRGQGTKQTAALQQILNCPHRLLCPQPHDPLNIRNHR</sequence>
<feature type="region of interest" description="Disordered" evidence="1">
    <location>
        <begin position="1"/>
        <end position="74"/>
    </location>
</feature>
<evidence type="ECO:0000313" key="3">
    <source>
        <dbReference type="Proteomes" id="UP000698800"/>
    </source>
</evidence>
<feature type="region of interest" description="Disordered" evidence="1">
    <location>
        <begin position="129"/>
        <end position="165"/>
    </location>
</feature>
<dbReference type="Proteomes" id="UP000698800">
    <property type="component" value="Unassembled WGS sequence"/>
</dbReference>
<accession>A0A9P8L5M4</accession>
<name>A0A9P8L5M4_9PEZI</name>
<gene>
    <name evidence="2" type="ORF">FGG08_000955</name>
</gene>
<protein>
    <submittedName>
        <fullName evidence="2">Uncharacterized protein</fullName>
    </submittedName>
</protein>